<reference evidence="8 9" key="1">
    <citation type="submission" date="2020-05" db="EMBL/GenBank/DDBJ databases">
        <title>Vigna angularis (adzuki bean) Var. LongXiaoDou No. 4 denovo assembly.</title>
        <authorList>
            <person name="Xiang H."/>
        </authorList>
    </citation>
    <scope>NUCLEOTIDE SEQUENCE [LARGE SCALE GENOMIC DNA]</scope>
    <source>
        <tissue evidence="8">Leaf</tissue>
    </source>
</reference>
<dbReference type="EMBL" id="JABFOF010000003">
    <property type="protein sequence ID" value="KAG2402591.1"/>
    <property type="molecule type" value="Genomic_DNA"/>
</dbReference>
<sequence length="311" mass="34992">MGRSPCCERLGLNKGFWSPEEDRILIDHINTHGHKNWHALPRQAGLLRCGKSCRLRWINYLRPDIKRGNFTNEEEDMIIQLHENLGNRWSAIAGKLPGRTDNEIKNLWNTHLKKRLSHQDKDTNQNESLVRTQISKQQQQQPVNALPTDHVIGTTDEKKALSSPQWASSDVSTLTTSTTSDSRDHSATAIDHQHRLPVKPESLDDDFWSQVLSPGKSGDTASFPATGAGHRDFQCSLSPLLTSKGVHASSAYDNVNFCNKVKLKLQAIWRERQPYICNQTRAPLPTIFDIDKEEGHSSMENSGNNGDAMAE</sequence>
<evidence type="ECO:0000256" key="3">
    <source>
        <dbReference type="ARBA" id="ARBA00023125"/>
    </source>
</evidence>
<dbReference type="PANTHER" id="PTHR10641">
    <property type="entry name" value="MYB FAMILY TRANSCRIPTION FACTOR"/>
    <property type="match status" value="1"/>
</dbReference>
<evidence type="ECO:0000259" key="6">
    <source>
        <dbReference type="PROSITE" id="PS50090"/>
    </source>
</evidence>
<feature type="region of interest" description="Disordered" evidence="5">
    <location>
        <begin position="115"/>
        <end position="193"/>
    </location>
</feature>
<dbReference type="GO" id="GO:0003677">
    <property type="term" value="F:DNA binding"/>
    <property type="evidence" value="ECO:0007669"/>
    <property type="project" value="UniProtKB-KW"/>
</dbReference>
<feature type="compositionally biased region" description="Low complexity" evidence="5">
    <location>
        <begin position="167"/>
        <end position="180"/>
    </location>
</feature>
<dbReference type="CDD" id="cd00167">
    <property type="entry name" value="SANT"/>
    <property type="match status" value="2"/>
</dbReference>
<dbReference type="Gene3D" id="1.10.10.60">
    <property type="entry name" value="Homeodomain-like"/>
    <property type="match status" value="2"/>
</dbReference>
<feature type="region of interest" description="Disordered" evidence="5">
    <location>
        <begin position="292"/>
        <end position="311"/>
    </location>
</feature>
<dbReference type="SMART" id="SM00717">
    <property type="entry name" value="SANT"/>
    <property type="match status" value="2"/>
</dbReference>
<dbReference type="InterPro" id="IPR015495">
    <property type="entry name" value="Myb_TF_plants"/>
</dbReference>
<evidence type="ECO:0000256" key="1">
    <source>
        <dbReference type="ARBA" id="ARBA00004123"/>
    </source>
</evidence>
<proteinExistence type="predicted"/>
<dbReference type="GO" id="GO:0005634">
    <property type="term" value="C:nucleus"/>
    <property type="evidence" value="ECO:0007669"/>
    <property type="project" value="UniProtKB-SubCell"/>
</dbReference>
<dbReference type="InterPro" id="IPR001005">
    <property type="entry name" value="SANT/Myb"/>
</dbReference>
<accession>A0A8T0KT37</accession>
<dbReference type="InterPro" id="IPR009057">
    <property type="entry name" value="Homeodomain-like_sf"/>
</dbReference>
<dbReference type="Proteomes" id="UP000743370">
    <property type="component" value="Unassembled WGS sequence"/>
</dbReference>
<dbReference type="FunFam" id="1.10.10.60:FF:000001">
    <property type="entry name" value="MYB-related transcription factor"/>
    <property type="match status" value="1"/>
</dbReference>
<protein>
    <submittedName>
        <fullName evidence="8">Transcription factor</fullName>
    </submittedName>
</protein>
<organism evidence="8 9">
    <name type="scientific">Phaseolus angularis</name>
    <name type="common">Azuki bean</name>
    <name type="synonym">Vigna angularis</name>
    <dbReference type="NCBI Taxonomy" id="3914"/>
    <lineage>
        <taxon>Eukaryota</taxon>
        <taxon>Viridiplantae</taxon>
        <taxon>Streptophyta</taxon>
        <taxon>Embryophyta</taxon>
        <taxon>Tracheophyta</taxon>
        <taxon>Spermatophyta</taxon>
        <taxon>Magnoliopsida</taxon>
        <taxon>eudicotyledons</taxon>
        <taxon>Gunneridae</taxon>
        <taxon>Pentapetalae</taxon>
        <taxon>rosids</taxon>
        <taxon>fabids</taxon>
        <taxon>Fabales</taxon>
        <taxon>Fabaceae</taxon>
        <taxon>Papilionoideae</taxon>
        <taxon>50 kb inversion clade</taxon>
        <taxon>NPAAA clade</taxon>
        <taxon>indigoferoid/millettioid clade</taxon>
        <taxon>Phaseoleae</taxon>
        <taxon>Vigna</taxon>
    </lineage>
</organism>
<evidence type="ECO:0000256" key="2">
    <source>
        <dbReference type="ARBA" id="ARBA00022737"/>
    </source>
</evidence>
<evidence type="ECO:0000259" key="7">
    <source>
        <dbReference type="PROSITE" id="PS51294"/>
    </source>
</evidence>
<feature type="domain" description="Myb-like" evidence="6">
    <location>
        <begin position="9"/>
        <end position="61"/>
    </location>
</feature>
<keyword evidence="2" id="KW-0677">Repeat</keyword>
<dbReference type="PROSITE" id="PS50090">
    <property type="entry name" value="MYB_LIKE"/>
    <property type="match status" value="2"/>
</dbReference>
<evidence type="ECO:0000256" key="5">
    <source>
        <dbReference type="SAM" id="MobiDB-lite"/>
    </source>
</evidence>
<keyword evidence="4" id="KW-0539">Nucleus</keyword>
<gene>
    <name evidence="8" type="ORF">HKW66_Vig0237880</name>
</gene>
<evidence type="ECO:0000313" key="9">
    <source>
        <dbReference type="Proteomes" id="UP000743370"/>
    </source>
</evidence>
<feature type="domain" description="HTH myb-type" evidence="7">
    <location>
        <begin position="62"/>
        <end position="116"/>
    </location>
</feature>
<name>A0A8T0KT37_PHAAN</name>
<feature type="compositionally biased region" description="Polar residues" evidence="5">
    <location>
        <begin position="125"/>
        <end position="143"/>
    </location>
</feature>
<dbReference type="PROSITE" id="PS51294">
    <property type="entry name" value="HTH_MYB"/>
    <property type="match status" value="2"/>
</dbReference>
<comment type="subcellular location">
    <subcellularLocation>
        <location evidence="1">Nucleus</location>
    </subcellularLocation>
</comment>
<evidence type="ECO:0000256" key="4">
    <source>
        <dbReference type="ARBA" id="ARBA00023242"/>
    </source>
</evidence>
<feature type="domain" description="Myb-like" evidence="6">
    <location>
        <begin position="62"/>
        <end position="112"/>
    </location>
</feature>
<comment type="caution">
    <text evidence="8">The sequence shown here is derived from an EMBL/GenBank/DDBJ whole genome shotgun (WGS) entry which is preliminary data.</text>
</comment>
<feature type="compositionally biased region" description="Basic and acidic residues" evidence="5">
    <location>
        <begin position="181"/>
        <end position="193"/>
    </location>
</feature>
<dbReference type="AlphaFoldDB" id="A0A8T0KT37"/>
<dbReference type="Pfam" id="PF00249">
    <property type="entry name" value="Myb_DNA-binding"/>
    <property type="match status" value="2"/>
</dbReference>
<dbReference type="PANTHER" id="PTHR10641:SF1406">
    <property type="entry name" value="TRANSCRIPTION FACTOR MYB15"/>
    <property type="match status" value="1"/>
</dbReference>
<dbReference type="SUPFAM" id="SSF46689">
    <property type="entry name" value="Homeodomain-like"/>
    <property type="match status" value="1"/>
</dbReference>
<dbReference type="InterPro" id="IPR017930">
    <property type="entry name" value="Myb_dom"/>
</dbReference>
<evidence type="ECO:0000313" key="8">
    <source>
        <dbReference type="EMBL" id="KAG2402591.1"/>
    </source>
</evidence>
<feature type="domain" description="HTH myb-type" evidence="7">
    <location>
        <begin position="9"/>
        <end position="61"/>
    </location>
</feature>
<keyword evidence="3" id="KW-0238">DNA-binding</keyword>